<dbReference type="Pfam" id="PF10135">
    <property type="entry name" value="Rod-binding"/>
    <property type="match status" value="1"/>
</dbReference>
<dbReference type="RefSeq" id="WP_151619872.1">
    <property type="nucleotide sequence ID" value="NZ_WBXO01000005.1"/>
</dbReference>
<feature type="domain" description="Flagellar protein FlgJ N-terminal" evidence="2">
    <location>
        <begin position="88"/>
        <end position="135"/>
    </location>
</feature>
<evidence type="ECO:0000313" key="3">
    <source>
        <dbReference type="EMBL" id="KAB2952595.1"/>
    </source>
</evidence>
<dbReference type="EMBL" id="WBXO01000005">
    <property type="protein sequence ID" value="KAB2952595.1"/>
    <property type="molecule type" value="Genomic_DNA"/>
</dbReference>
<protein>
    <submittedName>
        <fullName evidence="3">Flagellar biosynthesis protein FlgJ</fullName>
    </submittedName>
</protein>
<keyword evidence="3" id="KW-0966">Cell projection</keyword>
<proteinExistence type="predicted"/>
<sequence>MSAMKPIDVFSSLPPLAISPTGQGKNNTEGPAFQQLLDNKLSSQEDQLIQALHNENNKKNQNRGSEEDKKLRELCQEFESIFIYQMLKSMRNTIDRSDLIPESPGRQIWESMLDEEYAKEMAKKEDLGLARLLYQDLSGQK</sequence>
<keyword evidence="4" id="KW-1185">Reference proteome</keyword>
<dbReference type="AlphaFoldDB" id="A0A6I0ES50"/>
<evidence type="ECO:0000259" key="2">
    <source>
        <dbReference type="Pfam" id="PF10135"/>
    </source>
</evidence>
<keyword evidence="3" id="KW-0282">Flagellum</keyword>
<evidence type="ECO:0000313" key="4">
    <source>
        <dbReference type="Proteomes" id="UP000468766"/>
    </source>
</evidence>
<dbReference type="Proteomes" id="UP000468766">
    <property type="component" value="Unassembled WGS sequence"/>
</dbReference>
<accession>A0A6I0ES50</accession>
<feature type="region of interest" description="Disordered" evidence="1">
    <location>
        <begin position="1"/>
        <end position="31"/>
    </location>
</feature>
<feature type="compositionally biased region" description="Polar residues" evidence="1">
    <location>
        <begin position="20"/>
        <end position="29"/>
    </location>
</feature>
<name>A0A6I0ES50_9FIRM</name>
<dbReference type="InterPro" id="IPR019301">
    <property type="entry name" value="Flagellar_prot_FlgJ_N"/>
</dbReference>
<gene>
    <name evidence="3" type="ORF">F9B85_07990</name>
</gene>
<dbReference type="OrthoDB" id="9796740at2"/>
<comment type="caution">
    <text evidence="3">The sequence shown here is derived from an EMBL/GenBank/DDBJ whole genome shotgun (WGS) entry which is preliminary data.</text>
</comment>
<organism evidence="3 4">
    <name type="scientific">Heliorestis acidaminivorans</name>
    <dbReference type="NCBI Taxonomy" id="553427"/>
    <lineage>
        <taxon>Bacteria</taxon>
        <taxon>Bacillati</taxon>
        <taxon>Bacillota</taxon>
        <taxon>Clostridia</taxon>
        <taxon>Eubacteriales</taxon>
        <taxon>Heliobacteriaceae</taxon>
        <taxon>Heliorestis</taxon>
    </lineage>
</organism>
<reference evidence="3 4" key="1">
    <citation type="submission" date="2019-10" db="EMBL/GenBank/DDBJ databases">
        <title>Whole-genome sequence of the extremophile Heliorestis acidaminivorans DSM 24790.</title>
        <authorList>
            <person name="Kyndt J.A."/>
            <person name="Meyer T.E."/>
        </authorList>
    </citation>
    <scope>NUCLEOTIDE SEQUENCE [LARGE SCALE GENOMIC DNA]</scope>
    <source>
        <strain evidence="3 4">DSM 24790</strain>
    </source>
</reference>
<evidence type="ECO:0000256" key="1">
    <source>
        <dbReference type="SAM" id="MobiDB-lite"/>
    </source>
</evidence>
<keyword evidence="3" id="KW-0969">Cilium</keyword>